<reference evidence="3 4" key="1">
    <citation type="journal article" date="2013" name="Curr. Biol.">
        <title>The Genome of the Foraminiferan Reticulomyxa filosa.</title>
        <authorList>
            <person name="Glockner G."/>
            <person name="Hulsmann N."/>
            <person name="Schleicher M."/>
            <person name="Noegel A.A."/>
            <person name="Eichinger L."/>
            <person name="Gallinger C."/>
            <person name="Pawlowski J."/>
            <person name="Sierra R."/>
            <person name="Euteneuer U."/>
            <person name="Pillet L."/>
            <person name="Moustafa A."/>
            <person name="Platzer M."/>
            <person name="Groth M."/>
            <person name="Szafranski K."/>
            <person name="Schliwa M."/>
        </authorList>
    </citation>
    <scope>NUCLEOTIDE SEQUENCE [LARGE SCALE GENOMIC DNA]</scope>
</reference>
<evidence type="ECO:0000313" key="4">
    <source>
        <dbReference type="Proteomes" id="UP000023152"/>
    </source>
</evidence>
<gene>
    <name evidence="3" type="ORF">RFI_17491</name>
</gene>
<keyword evidence="2" id="KW-0472">Membrane</keyword>
<evidence type="ECO:0000256" key="1">
    <source>
        <dbReference type="SAM" id="MobiDB-lite"/>
    </source>
</evidence>
<protein>
    <submittedName>
        <fullName evidence="3">Uncharacterized protein</fullName>
    </submittedName>
</protein>
<evidence type="ECO:0000313" key="3">
    <source>
        <dbReference type="EMBL" id="ETO19738.1"/>
    </source>
</evidence>
<dbReference type="EMBL" id="ASPP01013340">
    <property type="protein sequence ID" value="ETO19738.1"/>
    <property type="molecule type" value="Genomic_DNA"/>
</dbReference>
<organism evidence="3 4">
    <name type="scientific">Reticulomyxa filosa</name>
    <dbReference type="NCBI Taxonomy" id="46433"/>
    <lineage>
        <taxon>Eukaryota</taxon>
        <taxon>Sar</taxon>
        <taxon>Rhizaria</taxon>
        <taxon>Retaria</taxon>
        <taxon>Foraminifera</taxon>
        <taxon>Monothalamids</taxon>
        <taxon>Reticulomyxidae</taxon>
        <taxon>Reticulomyxa</taxon>
    </lineage>
</organism>
<proteinExistence type="predicted"/>
<feature type="transmembrane region" description="Helical" evidence="2">
    <location>
        <begin position="263"/>
        <end position="283"/>
    </location>
</feature>
<feature type="region of interest" description="Disordered" evidence="1">
    <location>
        <begin position="1"/>
        <end position="22"/>
    </location>
</feature>
<keyword evidence="4" id="KW-1185">Reference proteome</keyword>
<dbReference type="Proteomes" id="UP000023152">
    <property type="component" value="Unassembled WGS sequence"/>
</dbReference>
<keyword evidence="2" id="KW-1133">Transmembrane helix</keyword>
<accession>X6N1E7</accession>
<comment type="caution">
    <text evidence="3">The sequence shown here is derived from an EMBL/GenBank/DDBJ whole genome shotgun (WGS) entry which is preliminary data.</text>
</comment>
<evidence type="ECO:0000256" key="2">
    <source>
        <dbReference type="SAM" id="Phobius"/>
    </source>
</evidence>
<feature type="transmembrane region" description="Helical" evidence="2">
    <location>
        <begin position="295"/>
        <end position="314"/>
    </location>
</feature>
<dbReference type="AlphaFoldDB" id="X6N1E7"/>
<name>X6N1E7_RETFI</name>
<keyword evidence="2" id="KW-0812">Transmembrane</keyword>
<sequence length="343" mass="39575">MASKAKSPPAFDLTSYATSPRKHHLKATNKDVVMDADQKKLEDYMETRREKVIEWYNDLLRKTKKYGKHYYSKKYENDGLDAPRMDHVQMASEQVDVGGKSVVTHTTNSTRSGLKAGTKQSQLSRNMILQTYEDKYVRYLYSGGTKKRRNPLLDSVTVISSEPLALPFEEKDKEPIKDRDLSRFSDVGSDWSHSSCSRSGSINHTHIAKTKMTEVSEIDLDGAVIEPKTGNHRHVHNNVSLYSMHEIEYFDKEKILAIRKYQFILYAPACYSIFGLLCFYISIGDKSSNGWELFLYTYPILQLISFLLLYCPVADEESLKKVWKFKFRQIVNYTNLNTAYSFV</sequence>